<keyword evidence="2" id="KW-1185">Reference proteome</keyword>
<evidence type="ECO:0008006" key="3">
    <source>
        <dbReference type="Google" id="ProtNLM"/>
    </source>
</evidence>
<dbReference type="AlphaFoldDB" id="A0A2T7G9A6"/>
<evidence type="ECO:0000313" key="1">
    <source>
        <dbReference type="EMBL" id="PVA11007.1"/>
    </source>
</evidence>
<accession>A0A2T7G9A6</accession>
<protein>
    <recommendedName>
        <fullName evidence="3">Cytochrome c domain-containing protein</fullName>
    </recommendedName>
</protein>
<dbReference type="InterPro" id="IPR051459">
    <property type="entry name" value="Cytochrome_c-type_DH"/>
</dbReference>
<comment type="caution">
    <text evidence="1">The sequence shown here is derived from an EMBL/GenBank/DDBJ whole genome shotgun (WGS) entry which is preliminary data.</text>
</comment>
<name>A0A2T7G9A6_9RHOB</name>
<dbReference type="SUPFAM" id="SSF46626">
    <property type="entry name" value="Cytochrome c"/>
    <property type="match status" value="1"/>
</dbReference>
<sequence length="231" mass="25154">MAQNPVERQNRATELICPFNLRPLLASWNLGHCSESHTPRNLAYARKVDAHLQGNVIEDALAHDITPAGLAQRVWNADGLEQFLGRGLSPQGVMTFMTFRVLSHSTKYMTPEDIAAVSADLTQGAPAPTPPEPRTGAIAQNADGHNLYLCLCAGCHVADGEGQLYGSVSMRSNTSAMFDNPLDLVGELMALVNYLRQRWGDHKQALPVEAVTHRAKEAQIGTDDENDNEGQ</sequence>
<dbReference type="Proteomes" id="UP000244446">
    <property type="component" value="Unassembled WGS sequence"/>
</dbReference>
<evidence type="ECO:0000313" key="2">
    <source>
        <dbReference type="Proteomes" id="UP000244446"/>
    </source>
</evidence>
<dbReference type="PANTHER" id="PTHR35008">
    <property type="entry name" value="BLL4482 PROTEIN-RELATED"/>
    <property type="match status" value="1"/>
</dbReference>
<gene>
    <name evidence="1" type="ORF">DC366_04290</name>
</gene>
<proteinExistence type="predicted"/>
<dbReference type="InterPro" id="IPR036909">
    <property type="entry name" value="Cyt_c-like_dom_sf"/>
</dbReference>
<dbReference type="GO" id="GO:0020037">
    <property type="term" value="F:heme binding"/>
    <property type="evidence" value="ECO:0007669"/>
    <property type="project" value="InterPro"/>
</dbReference>
<dbReference type="GO" id="GO:0009055">
    <property type="term" value="F:electron transfer activity"/>
    <property type="evidence" value="ECO:0007669"/>
    <property type="project" value="InterPro"/>
</dbReference>
<reference evidence="1 2" key="1">
    <citation type="submission" date="2018-04" db="EMBL/GenBank/DDBJ databases">
        <title>Pelagivirga bohaiensis gen. nov., sp. nov., a bacterium isolated from the Bohai Sea.</title>
        <authorList>
            <person name="Ji X."/>
        </authorList>
    </citation>
    <scope>NUCLEOTIDE SEQUENCE [LARGE SCALE GENOMIC DNA]</scope>
    <source>
        <strain evidence="1 2">BH-SD19</strain>
    </source>
</reference>
<dbReference type="PANTHER" id="PTHR35008:SF4">
    <property type="entry name" value="BLL4482 PROTEIN"/>
    <property type="match status" value="1"/>
</dbReference>
<dbReference type="Gene3D" id="1.10.760.10">
    <property type="entry name" value="Cytochrome c-like domain"/>
    <property type="match status" value="1"/>
</dbReference>
<dbReference type="EMBL" id="QCYH01000002">
    <property type="protein sequence ID" value="PVA11007.1"/>
    <property type="molecule type" value="Genomic_DNA"/>
</dbReference>
<organism evidence="1 2">
    <name type="scientific">Pelagivirga sediminicola</name>
    <dbReference type="NCBI Taxonomy" id="2170575"/>
    <lineage>
        <taxon>Bacteria</taxon>
        <taxon>Pseudomonadati</taxon>
        <taxon>Pseudomonadota</taxon>
        <taxon>Alphaproteobacteria</taxon>
        <taxon>Rhodobacterales</taxon>
        <taxon>Paracoccaceae</taxon>
        <taxon>Pelagivirga</taxon>
    </lineage>
</organism>